<dbReference type="SUPFAM" id="SSF101790">
    <property type="entry name" value="Aminomethyltransferase beta-barrel domain"/>
    <property type="match status" value="1"/>
</dbReference>
<dbReference type="InterPro" id="IPR013977">
    <property type="entry name" value="GcvT_C"/>
</dbReference>
<dbReference type="SUPFAM" id="SSF103025">
    <property type="entry name" value="Folate-binding domain"/>
    <property type="match status" value="1"/>
</dbReference>
<organism evidence="8 9">
    <name type="scientific">Corynebacterium aquatimens</name>
    <dbReference type="NCBI Taxonomy" id="1190508"/>
    <lineage>
        <taxon>Bacteria</taxon>
        <taxon>Bacillati</taxon>
        <taxon>Actinomycetota</taxon>
        <taxon>Actinomycetes</taxon>
        <taxon>Mycobacteriales</taxon>
        <taxon>Corynebacteriaceae</taxon>
        <taxon>Corynebacterium</taxon>
    </lineage>
</organism>
<feature type="domain" description="GCVT N-terminal" evidence="6">
    <location>
        <begin position="6"/>
        <end position="176"/>
    </location>
</feature>
<dbReference type="PANTHER" id="PTHR43757">
    <property type="entry name" value="AMINOMETHYLTRANSFERASE"/>
    <property type="match status" value="1"/>
</dbReference>
<dbReference type="GO" id="GO:0004047">
    <property type="term" value="F:aminomethyltransferase activity"/>
    <property type="evidence" value="ECO:0007669"/>
    <property type="project" value="UniProtKB-EC"/>
</dbReference>
<dbReference type="GO" id="GO:0005829">
    <property type="term" value="C:cytosol"/>
    <property type="evidence" value="ECO:0007669"/>
    <property type="project" value="TreeGrafter"/>
</dbReference>
<dbReference type="EMBL" id="JADOUE010000001">
    <property type="protein sequence ID" value="MBG6122003.1"/>
    <property type="molecule type" value="Genomic_DNA"/>
</dbReference>
<keyword evidence="9" id="KW-1185">Reference proteome</keyword>
<dbReference type="Gene3D" id="3.30.1360.120">
    <property type="entry name" value="Probable tRNA modification gtpase trme, domain 1"/>
    <property type="match status" value="1"/>
</dbReference>
<dbReference type="PIRSF" id="PIRSF006487">
    <property type="entry name" value="GcvT"/>
    <property type="match status" value="1"/>
</dbReference>
<gene>
    <name evidence="8" type="ORF">IW254_000972</name>
</gene>
<accession>A0A931E0F4</accession>
<evidence type="ECO:0000256" key="5">
    <source>
        <dbReference type="SAM" id="MobiDB-lite"/>
    </source>
</evidence>
<dbReference type="InterPro" id="IPR029043">
    <property type="entry name" value="GcvT/YgfZ_C"/>
</dbReference>
<evidence type="ECO:0000313" key="8">
    <source>
        <dbReference type="EMBL" id="MBG6122003.1"/>
    </source>
</evidence>
<dbReference type="AlphaFoldDB" id="A0A931E0F4"/>
<evidence type="ECO:0000256" key="2">
    <source>
        <dbReference type="ARBA" id="ARBA00022576"/>
    </source>
</evidence>
<protein>
    <submittedName>
        <fullName evidence="8">Aminomethyltransferase</fullName>
        <ecNumber evidence="8">2.1.2.10</ecNumber>
    </submittedName>
</protein>
<dbReference type="FunFam" id="3.30.70.1400:FF:000001">
    <property type="entry name" value="Aminomethyltransferase"/>
    <property type="match status" value="1"/>
</dbReference>
<dbReference type="PANTHER" id="PTHR43757:SF2">
    <property type="entry name" value="AMINOMETHYLTRANSFERASE, MITOCHONDRIAL"/>
    <property type="match status" value="1"/>
</dbReference>
<evidence type="ECO:0000259" key="7">
    <source>
        <dbReference type="Pfam" id="PF08669"/>
    </source>
</evidence>
<dbReference type="GO" id="GO:0008483">
    <property type="term" value="F:transaminase activity"/>
    <property type="evidence" value="ECO:0007669"/>
    <property type="project" value="UniProtKB-KW"/>
</dbReference>
<feature type="compositionally biased region" description="Polar residues" evidence="5">
    <location>
        <begin position="180"/>
        <end position="192"/>
    </location>
</feature>
<dbReference type="InterPro" id="IPR027266">
    <property type="entry name" value="TrmE/GcvT-like"/>
</dbReference>
<feature type="binding site" evidence="4">
    <location>
        <position position="229"/>
    </location>
    <ligand>
        <name>substrate</name>
    </ligand>
</feature>
<name>A0A931E0F4_9CORY</name>
<dbReference type="NCBIfam" id="NF001567">
    <property type="entry name" value="PRK00389.1"/>
    <property type="match status" value="1"/>
</dbReference>
<dbReference type="InterPro" id="IPR006222">
    <property type="entry name" value="GCVT_N"/>
</dbReference>
<feature type="domain" description="GCVT N-terminal" evidence="6">
    <location>
        <begin position="206"/>
        <end position="290"/>
    </location>
</feature>
<sequence length="394" mass="42200">MPNSPLHAAHETLNATFTDFGGWTMPLKYGKELDEHRAVREGVGIFDLSHMGEIEVKGPDAGAYLDHVLISSLSNLKVGKAKYSMIVADNGGILDDLITYKFADDHFLVVPNAANTGVVWAAFEARVGDFDVEITNQSEEIALVAVQGPGALEVLTPLLDGNPDDLAYYSGAWMNLSTSDKSSAESNGQNESEASDKSSVESNGQNEFSAANVEVFVARTGYTGEDGFELFCMFADAQAVWDAVIDHGVPCGLASRDSLRLEASMPLYGHELTADITPVEAGMGRAFAKKEADFVGKQALVGREPTVVIAGLTSDQRRAAREGSAIYLTSGDDSDQRIGTVTSGQPSPTLGHPVALAHIDPAHAEVGTEVEIDVRGKRYPFTIVETPFYKRKAI</sequence>
<keyword evidence="2" id="KW-0032">Aminotransferase</keyword>
<evidence type="ECO:0000256" key="4">
    <source>
        <dbReference type="PIRSR" id="PIRSR006487-1"/>
    </source>
</evidence>
<evidence type="ECO:0000313" key="9">
    <source>
        <dbReference type="Proteomes" id="UP000658613"/>
    </source>
</evidence>
<dbReference type="RefSeq" id="WP_196824467.1">
    <property type="nucleotide sequence ID" value="NZ_CP046980.1"/>
</dbReference>
<dbReference type="Pfam" id="PF08669">
    <property type="entry name" value="GCV_T_C"/>
    <property type="match status" value="1"/>
</dbReference>
<evidence type="ECO:0000259" key="6">
    <source>
        <dbReference type="Pfam" id="PF01571"/>
    </source>
</evidence>
<feature type="region of interest" description="Disordered" evidence="5">
    <location>
        <begin position="180"/>
        <end position="204"/>
    </location>
</feature>
<evidence type="ECO:0000256" key="1">
    <source>
        <dbReference type="ARBA" id="ARBA00008609"/>
    </source>
</evidence>
<proteinExistence type="inferred from homology"/>
<keyword evidence="3 8" id="KW-0808">Transferase</keyword>
<dbReference type="EC" id="2.1.2.10" evidence="8"/>
<dbReference type="Proteomes" id="UP000658613">
    <property type="component" value="Unassembled WGS sequence"/>
</dbReference>
<comment type="similarity">
    <text evidence="1">Belongs to the GcvT family.</text>
</comment>
<feature type="domain" description="Aminomethyltransferase C-terminal" evidence="7">
    <location>
        <begin position="310"/>
        <end position="390"/>
    </location>
</feature>
<evidence type="ECO:0000256" key="3">
    <source>
        <dbReference type="ARBA" id="ARBA00022679"/>
    </source>
</evidence>
<dbReference type="Pfam" id="PF01571">
    <property type="entry name" value="GCV_T"/>
    <property type="match status" value="2"/>
</dbReference>
<dbReference type="InterPro" id="IPR028896">
    <property type="entry name" value="GcvT/YgfZ/DmdA"/>
</dbReference>
<comment type="caution">
    <text evidence="8">The sequence shown here is derived from an EMBL/GenBank/DDBJ whole genome shotgun (WGS) entry which is preliminary data.</text>
</comment>
<reference evidence="8" key="1">
    <citation type="submission" date="2020-11" db="EMBL/GenBank/DDBJ databases">
        <title>Sequencing the genomes of 1000 actinobacteria strains.</title>
        <authorList>
            <person name="Klenk H.-P."/>
        </authorList>
    </citation>
    <scope>NUCLEOTIDE SEQUENCE</scope>
    <source>
        <strain evidence="8">DSM 45632</strain>
    </source>
</reference>